<keyword evidence="3" id="KW-1185">Reference proteome</keyword>
<comment type="caution">
    <text evidence="2">The sequence shown here is derived from an EMBL/GenBank/DDBJ whole genome shotgun (WGS) entry which is preliminary data.</text>
</comment>
<dbReference type="Proteomes" id="UP001521785">
    <property type="component" value="Unassembled WGS sequence"/>
</dbReference>
<organism evidence="2 3">
    <name type="scientific">Paraconiothyrium brasiliense</name>
    <dbReference type="NCBI Taxonomy" id="300254"/>
    <lineage>
        <taxon>Eukaryota</taxon>
        <taxon>Fungi</taxon>
        <taxon>Dikarya</taxon>
        <taxon>Ascomycota</taxon>
        <taxon>Pezizomycotina</taxon>
        <taxon>Dothideomycetes</taxon>
        <taxon>Pleosporomycetidae</taxon>
        <taxon>Pleosporales</taxon>
        <taxon>Massarineae</taxon>
        <taxon>Didymosphaeriaceae</taxon>
        <taxon>Paraconiothyrium</taxon>
    </lineage>
</organism>
<accession>A0ABR3RUC4</accession>
<evidence type="ECO:0000313" key="2">
    <source>
        <dbReference type="EMBL" id="KAL1608042.1"/>
    </source>
</evidence>
<gene>
    <name evidence="2" type="ORF">SLS60_002981</name>
</gene>
<sequence>MRDSGSEYQELSWLIDNISPPSVRRSATATGHRKYLWTSHRSPSHVETLLRFCEGVAKRVAEVSPVALDQPLPYPPSECGYSVNSHIRISQHCHRQSSNYVMNLVEDICTYLHEAGTFPRLFRMQPFIVYLIFRPQQAAIAEIFCSGLLQVWIEEGGGVNAYPAGRSVASARRVSAAQWADHEQWVVDNTEMVKNVRIQKERLEEDVSRLDMKMEEVWREALESEDEGDGNDPRDLDYVPDDLAEEFEGLRLEPKL</sequence>
<proteinExistence type="predicted"/>
<name>A0ABR3RUC4_9PLEO</name>
<protein>
    <submittedName>
        <fullName evidence="2">Uncharacterized protein</fullName>
    </submittedName>
</protein>
<evidence type="ECO:0000313" key="3">
    <source>
        <dbReference type="Proteomes" id="UP001521785"/>
    </source>
</evidence>
<feature type="region of interest" description="Disordered" evidence="1">
    <location>
        <begin position="220"/>
        <end position="239"/>
    </location>
</feature>
<evidence type="ECO:0000256" key="1">
    <source>
        <dbReference type="SAM" id="MobiDB-lite"/>
    </source>
</evidence>
<dbReference type="EMBL" id="JAKJXO020000003">
    <property type="protein sequence ID" value="KAL1608042.1"/>
    <property type="molecule type" value="Genomic_DNA"/>
</dbReference>
<reference evidence="2 3" key="1">
    <citation type="submission" date="2024-02" db="EMBL/GenBank/DDBJ databases">
        <title>De novo assembly and annotation of 12 fungi associated with fruit tree decline syndrome in Ontario, Canada.</title>
        <authorList>
            <person name="Sulman M."/>
            <person name="Ellouze W."/>
            <person name="Ilyukhin E."/>
        </authorList>
    </citation>
    <scope>NUCLEOTIDE SEQUENCE [LARGE SCALE GENOMIC DNA]</scope>
    <source>
        <strain evidence="2 3">M42-189</strain>
    </source>
</reference>